<keyword evidence="3" id="KW-1185">Reference proteome</keyword>
<sequence length="167" mass="19162">MFDPNRNLLNMVAHEYLTHEINKKISSDDSDRIEDASKIAYIILQHPIVKQKLAKVVSNIDDLEDTVFDQARHDIIGAIPLEAGETINVALDLVEDTYKTGTKGIDTISLGRVLSESLNKLPKPKSSTTGGTRRKLKRLRKRKMTNKYKQHRSKKSKKYRKKKTKKY</sequence>
<accession>A0A0N9R4C1</accession>
<evidence type="ECO:0000256" key="1">
    <source>
        <dbReference type="SAM" id="MobiDB-lite"/>
    </source>
</evidence>
<evidence type="ECO:0000313" key="2">
    <source>
        <dbReference type="EMBL" id="ALH23374.1"/>
    </source>
</evidence>
<organism evidence="2 3">
    <name type="scientific">Chrysochromulina ericina virus CeV-01B</name>
    <dbReference type="NCBI Taxonomy" id="3070830"/>
    <lineage>
        <taxon>Viruses</taxon>
        <taxon>Varidnaviria</taxon>
        <taxon>Bamfordvirae</taxon>
        <taxon>Nucleocytoviricota</taxon>
        <taxon>Megaviricetes</taxon>
        <taxon>Imitervirales</taxon>
        <taxon>Mesomimiviridae</taxon>
        <taxon>Tethysvirus</taxon>
        <taxon>Tethysvirus raunefjordenense</taxon>
    </lineage>
</organism>
<dbReference type="EMBL" id="KT820662">
    <property type="protein sequence ID" value="ALH23374.1"/>
    <property type="molecule type" value="Genomic_DNA"/>
</dbReference>
<reference evidence="2 3" key="1">
    <citation type="journal article" date="2015" name="Genome Announc.">
        <title>The 474-Kilobase-Pair Complete Genome Sequence of CeV-01B, a Virus Infecting Haptolina (Chrysochromulina) ericina (Prymnesiophyceae).</title>
        <authorList>
            <person name="Gallot-Lavallee L."/>
            <person name="Pagarete A."/>
            <person name="Legendre M."/>
            <person name="Santini S."/>
            <person name="Sandaa R.A."/>
            <person name="Himmelbauer H."/>
            <person name="Ogata H."/>
            <person name="Bratbak G."/>
            <person name="Claverie J.M."/>
        </authorList>
    </citation>
    <scope>NUCLEOTIDE SEQUENCE [LARGE SCALE GENOMIC DNA]</scope>
    <source>
        <strain evidence="2">CeV-01B</strain>
    </source>
</reference>
<proteinExistence type="predicted"/>
<feature type="region of interest" description="Disordered" evidence="1">
    <location>
        <begin position="119"/>
        <end position="167"/>
    </location>
</feature>
<name>A0A0N9R4C1_9VIRU</name>
<gene>
    <name evidence="2" type="ORF">ceV_468</name>
</gene>
<dbReference type="KEGG" id="vg:26049335"/>
<feature type="compositionally biased region" description="Basic residues" evidence="1">
    <location>
        <begin position="132"/>
        <end position="167"/>
    </location>
</feature>
<dbReference type="Proteomes" id="UP000203826">
    <property type="component" value="Segment"/>
</dbReference>
<evidence type="ECO:0000313" key="3">
    <source>
        <dbReference type="Proteomes" id="UP000203826"/>
    </source>
</evidence>
<protein>
    <submittedName>
        <fullName evidence="2">Uncharacterized protein</fullName>
    </submittedName>
</protein>